<name>A0A0B7B1E7_9EUPU</name>
<gene>
    <name evidence="2" type="primary">ORF155300</name>
</gene>
<protein>
    <submittedName>
        <fullName evidence="2">Uncharacterized protein</fullName>
    </submittedName>
</protein>
<proteinExistence type="predicted"/>
<accession>A0A0B7B1E7</accession>
<evidence type="ECO:0000313" key="2">
    <source>
        <dbReference type="EMBL" id="CEK86707.1"/>
    </source>
</evidence>
<reference evidence="2" key="1">
    <citation type="submission" date="2014-12" db="EMBL/GenBank/DDBJ databases">
        <title>Insight into the proteome of Arion vulgaris.</title>
        <authorList>
            <person name="Aradska J."/>
            <person name="Bulat T."/>
            <person name="Smidak R."/>
            <person name="Sarate P."/>
            <person name="Gangsoo J."/>
            <person name="Sialana F."/>
            <person name="Bilban M."/>
            <person name="Lubec G."/>
        </authorList>
    </citation>
    <scope>NUCLEOTIDE SEQUENCE</scope>
    <source>
        <tissue evidence="2">Skin</tissue>
    </source>
</reference>
<feature type="region of interest" description="Disordered" evidence="1">
    <location>
        <begin position="35"/>
        <end position="57"/>
    </location>
</feature>
<sequence>NKIQTFVNRCLRWILKLRWYDKVANTGLWIRTGQEPMRPRSREEYGDGSDITYERHS</sequence>
<feature type="non-terminal residue" evidence="2">
    <location>
        <position position="1"/>
    </location>
</feature>
<organism evidence="2">
    <name type="scientific">Arion vulgaris</name>
    <dbReference type="NCBI Taxonomy" id="1028688"/>
    <lineage>
        <taxon>Eukaryota</taxon>
        <taxon>Metazoa</taxon>
        <taxon>Spiralia</taxon>
        <taxon>Lophotrochozoa</taxon>
        <taxon>Mollusca</taxon>
        <taxon>Gastropoda</taxon>
        <taxon>Heterobranchia</taxon>
        <taxon>Euthyneura</taxon>
        <taxon>Panpulmonata</taxon>
        <taxon>Eupulmonata</taxon>
        <taxon>Stylommatophora</taxon>
        <taxon>Helicina</taxon>
        <taxon>Arionoidea</taxon>
        <taxon>Arionidae</taxon>
        <taxon>Arion</taxon>
    </lineage>
</organism>
<evidence type="ECO:0000256" key="1">
    <source>
        <dbReference type="SAM" id="MobiDB-lite"/>
    </source>
</evidence>
<dbReference type="AlphaFoldDB" id="A0A0B7B1E7"/>
<dbReference type="EMBL" id="HACG01039842">
    <property type="protein sequence ID" value="CEK86707.1"/>
    <property type="molecule type" value="Transcribed_RNA"/>
</dbReference>